<dbReference type="Pfam" id="PF03793">
    <property type="entry name" value="PASTA"/>
    <property type="match status" value="2"/>
</dbReference>
<dbReference type="FunFam" id="1.10.510.10:FF:000021">
    <property type="entry name" value="Serine/threonine protein kinase"/>
    <property type="match status" value="1"/>
</dbReference>
<dbReference type="KEGG" id="msei:MSEDJ_11170"/>
<organism evidence="22 23">
    <name type="scientific">Mycolicibacterium sediminis</name>
    <dbReference type="NCBI Taxonomy" id="1286180"/>
    <lineage>
        <taxon>Bacteria</taxon>
        <taxon>Bacillati</taxon>
        <taxon>Actinomycetota</taxon>
        <taxon>Actinomycetes</taxon>
        <taxon>Mycobacteriales</taxon>
        <taxon>Mycobacteriaceae</taxon>
        <taxon>Mycolicibacterium</taxon>
    </lineage>
</organism>
<dbReference type="PROSITE" id="PS00108">
    <property type="entry name" value="PROTEIN_KINASE_ST"/>
    <property type="match status" value="1"/>
</dbReference>
<sequence>MTTPSRFADRYELREVVGIGGMSEVHLARDLRLDRDVAVKVMRADLATDSSLNARFRREAQKLAGLNHPAIVAVYDTGEAQTAAGRVLYIVMEYVDGLTVRDVLRTRGPMTPRRAVAVAAEVCQALEFSHRRGIVHRDVKPANILIGDDGAVKVVDFGISRVLADGAGSDTQTGAVMGTAHYLSPEQARGGNVDARSDVYSIGCVLHEMVTGEPPFVGDSPVAIAYQHVREDPPAPSSRNAELTPEFDAVVLKAMAKDPADRYQTAAQMRVDLIRLQNGDAPYAATASAAERTSPLPPVPSASPKEPTRDRASTRRTVVTAVAAIAAIAVVVAVALHLTGSGSDGTDVPDVRGRALTEAVAALQDSGLTARVREQAHATVPADRVIDTTPAAKAVVDAGSVVTLDVSTGPVREGPAANLVVVPDVSSLTYAEAVRALMAAGFVRFQQAPLPSTPEMADRVLATNPAADRTVETTAAITVLVGTGPAPAGS</sequence>
<dbReference type="InterPro" id="IPR008271">
    <property type="entry name" value="Ser/Thr_kinase_AS"/>
</dbReference>
<keyword evidence="14 19" id="KW-0472">Membrane</keyword>
<comment type="subcellular location">
    <subcellularLocation>
        <location evidence="1">Cell membrane</location>
        <topology evidence="1">Single-pass membrane protein</topology>
    </subcellularLocation>
</comment>
<dbReference type="PROSITE" id="PS00107">
    <property type="entry name" value="PROTEIN_KINASE_ATP"/>
    <property type="match status" value="1"/>
</dbReference>
<dbReference type="Pfam" id="PF00069">
    <property type="entry name" value="Pkinase"/>
    <property type="match status" value="1"/>
</dbReference>
<dbReference type="CDD" id="cd14014">
    <property type="entry name" value="STKc_PknB_like"/>
    <property type="match status" value="1"/>
</dbReference>
<proteinExistence type="predicted"/>
<dbReference type="GO" id="GO:0005524">
    <property type="term" value="F:ATP binding"/>
    <property type="evidence" value="ECO:0007669"/>
    <property type="project" value="UniProtKB-UniRule"/>
</dbReference>
<reference evidence="22 23" key="1">
    <citation type="journal article" date="2019" name="Emerg. Microbes Infect.">
        <title>Comprehensive subspecies identification of 175 nontuberculous mycobacteria species based on 7547 genomic profiles.</title>
        <authorList>
            <person name="Matsumoto Y."/>
            <person name="Kinjo T."/>
            <person name="Motooka D."/>
            <person name="Nabeya D."/>
            <person name="Jung N."/>
            <person name="Uechi K."/>
            <person name="Horii T."/>
            <person name="Iida T."/>
            <person name="Fujita J."/>
            <person name="Nakamura S."/>
        </authorList>
    </citation>
    <scope>NUCLEOTIDE SEQUENCE [LARGE SCALE GENOMIC DNA]</scope>
    <source>
        <strain evidence="22 23">JCM 17899</strain>
    </source>
</reference>
<evidence type="ECO:0000256" key="6">
    <source>
        <dbReference type="ARBA" id="ARBA00022553"/>
    </source>
</evidence>
<dbReference type="AlphaFoldDB" id="A0A7I7QL48"/>
<gene>
    <name evidence="22" type="primary">pknB_1</name>
    <name evidence="22" type="ORF">MSEDJ_11170</name>
</gene>
<keyword evidence="5" id="KW-0723">Serine/threonine-protein kinase</keyword>
<protein>
    <recommendedName>
        <fullName evidence="3">Serine/threonine-protein kinase PknB</fullName>
        <ecNumber evidence="2">2.7.11.1</ecNumber>
    </recommendedName>
</protein>
<name>A0A7I7QL48_9MYCO</name>
<dbReference type="Gene3D" id="3.30.10.20">
    <property type="match status" value="2"/>
</dbReference>
<evidence type="ECO:0000259" key="20">
    <source>
        <dbReference type="PROSITE" id="PS50011"/>
    </source>
</evidence>
<dbReference type="PANTHER" id="PTHR43289:SF6">
    <property type="entry name" value="SERINE_THREONINE-PROTEIN KINASE NEKL-3"/>
    <property type="match status" value="1"/>
</dbReference>
<dbReference type="InterPro" id="IPR005543">
    <property type="entry name" value="PASTA_dom"/>
</dbReference>
<evidence type="ECO:0000313" key="22">
    <source>
        <dbReference type="EMBL" id="BBY27021.1"/>
    </source>
</evidence>
<keyword evidence="7" id="KW-0808">Transferase</keyword>
<dbReference type="Gene3D" id="1.10.510.10">
    <property type="entry name" value="Transferase(Phosphotransferase) domain 1"/>
    <property type="match status" value="1"/>
</dbReference>
<dbReference type="Gene3D" id="3.30.200.20">
    <property type="entry name" value="Phosphorylase Kinase, domain 1"/>
    <property type="match status" value="1"/>
</dbReference>
<feature type="domain" description="PASTA" evidence="21">
    <location>
        <begin position="416"/>
        <end position="483"/>
    </location>
</feature>
<dbReference type="SMART" id="SM00220">
    <property type="entry name" value="S_TKc"/>
    <property type="match status" value="1"/>
</dbReference>
<evidence type="ECO:0000256" key="18">
    <source>
        <dbReference type="SAM" id="MobiDB-lite"/>
    </source>
</evidence>
<evidence type="ECO:0000256" key="8">
    <source>
        <dbReference type="ARBA" id="ARBA00022692"/>
    </source>
</evidence>
<evidence type="ECO:0000313" key="23">
    <source>
        <dbReference type="Proteomes" id="UP000467193"/>
    </source>
</evidence>
<dbReference type="SUPFAM" id="SSF56112">
    <property type="entry name" value="Protein kinase-like (PK-like)"/>
    <property type="match status" value="1"/>
</dbReference>
<evidence type="ECO:0000256" key="15">
    <source>
        <dbReference type="ARBA" id="ARBA00047899"/>
    </source>
</evidence>
<keyword evidence="10 17" id="KW-0547">Nucleotide-binding</keyword>
<dbReference type="PROSITE" id="PS51178">
    <property type="entry name" value="PASTA"/>
    <property type="match status" value="2"/>
</dbReference>
<dbReference type="GO" id="GO:0005886">
    <property type="term" value="C:plasma membrane"/>
    <property type="evidence" value="ECO:0007669"/>
    <property type="project" value="UniProtKB-SubCell"/>
</dbReference>
<evidence type="ECO:0000256" key="1">
    <source>
        <dbReference type="ARBA" id="ARBA00004162"/>
    </source>
</evidence>
<dbReference type="SMART" id="SM00740">
    <property type="entry name" value="PASTA"/>
    <property type="match status" value="2"/>
</dbReference>
<dbReference type="PROSITE" id="PS50011">
    <property type="entry name" value="PROTEIN_KINASE_DOM"/>
    <property type="match status" value="1"/>
</dbReference>
<evidence type="ECO:0000256" key="9">
    <source>
        <dbReference type="ARBA" id="ARBA00022737"/>
    </source>
</evidence>
<dbReference type="InterPro" id="IPR017441">
    <property type="entry name" value="Protein_kinase_ATP_BS"/>
</dbReference>
<keyword evidence="11 22" id="KW-0418">Kinase</keyword>
<dbReference type="CDD" id="cd06577">
    <property type="entry name" value="PASTA_pknB"/>
    <property type="match status" value="2"/>
</dbReference>
<comment type="catalytic activity">
    <reaction evidence="15">
        <text>L-threonyl-[protein] + ATP = O-phospho-L-threonyl-[protein] + ADP + H(+)</text>
        <dbReference type="Rhea" id="RHEA:46608"/>
        <dbReference type="Rhea" id="RHEA-COMP:11060"/>
        <dbReference type="Rhea" id="RHEA-COMP:11605"/>
        <dbReference type="ChEBI" id="CHEBI:15378"/>
        <dbReference type="ChEBI" id="CHEBI:30013"/>
        <dbReference type="ChEBI" id="CHEBI:30616"/>
        <dbReference type="ChEBI" id="CHEBI:61977"/>
        <dbReference type="ChEBI" id="CHEBI:456216"/>
        <dbReference type="EC" id="2.7.11.1"/>
    </reaction>
</comment>
<evidence type="ECO:0000256" key="12">
    <source>
        <dbReference type="ARBA" id="ARBA00022840"/>
    </source>
</evidence>
<evidence type="ECO:0000256" key="11">
    <source>
        <dbReference type="ARBA" id="ARBA00022777"/>
    </source>
</evidence>
<dbReference type="GO" id="GO:0004674">
    <property type="term" value="F:protein serine/threonine kinase activity"/>
    <property type="evidence" value="ECO:0007669"/>
    <property type="project" value="UniProtKB-KW"/>
</dbReference>
<feature type="region of interest" description="Disordered" evidence="18">
    <location>
        <begin position="284"/>
        <end position="314"/>
    </location>
</feature>
<evidence type="ECO:0000256" key="4">
    <source>
        <dbReference type="ARBA" id="ARBA00022475"/>
    </source>
</evidence>
<feature type="binding site" evidence="17">
    <location>
        <position position="40"/>
    </location>
    <ligand>
        <name>ATP</name>
        <dbReference type="ChEBI" id="CHEBI:30616"/>
    </ligand>
</feature>
<dbReference type="EC" id="2.7.11.1" evidence="2"/>
<keyword evidence="6" id="KW-0597">Phosphoprotein</keyword>
<dbReference type="PANTHER" id="PTHR43289">
    <property type="entry name" value="MITOGEN-ACTIVATED PROTEIN KINASE KINASE KINASE 20-RELATED"/>
    <property type="match status" value="1"/>
</dbReference>
<dbReference type="Proteomes" id="UP000467193">
    <property type="component" value="Chromosome"/>
</dbReference>
<dbReference type="RefSeq" id="WP_163795973.1">
    <property type="nucleotide sequence ID" value="NZ_AP022588.1"/>
</dbReference>
<evidence type="ECO:0000256" key="7">
    <source>
        <dbReference type="ARBA" id="ARBA00022679"/>
    </source>
</evidence>
<dbReference type="InterPro" id="IPR011009">
    <property type="entry name" value="Kinase-like_dom_sf"/>
</dbReference>
<evidence type="ECO:0000256" key="14">
    <source>
        <dbReference type="ARBA" id="ARBA00023136"/>
    </source>
</evidence>
<dbReference type="InterPro" id="IPR000719">
    <property type="entry name" value="Prot_kinase_dom"/>
</dbReference>
<dbReference type="NCBIfam" id="NF033483">
    <property type="entry name" value="PknB_PASTA_kin"/>
    <property type="match status" value="1"/>
</dbReference>
<evidence type="ECO:0000256" key="13">
    <source>
        <dbReference type="ARBA" id="ARBA00022989"/>
    </source>
</evidence>
<evidence type="ECO:0000256" key="2">
    <source>
        <dbReference type="ARBA" id="ARBA00012513"/>
    </source>
</evidence>
<dbReference type="FunFam" id="3.30.200.20:FF:000035">
    <property type="entry name" value="Serine/threonine protein kinase Stk1"/>
    <property type="match status" value="1"/>
</dbReference>
<evidence type="ECO:0000256" key="16">
    <source>
        <dbReference type="ARBA" id="ARBA00048679"/>
    </source>
</evidence>
<comment type="catalytic activity">
    <reaction evidence="16">
        <text>L-seryl-[protein] + ATP = O-phospho-L-seryl-[protein] + ADP + H(+)</text>
        <dbReference type="Rhea" id="RHEA:17989"/>
        <dbReference type="Rhea" id="RHEA-COMP:9863"/>
        <dbReference type="Rhea" id="RHEA-COMP:11604"/>
        <dbReference type="ChEBI" id="CHEBI:15378"/>
        <dbReference type="ChEBI" id="CHEBI:29999"/>
        <dbReference type="ChEBI" id="CHEBI:30616"/>
        <dbReference type="ChEBI" id="CHEBI:83421"/>
        <dbReference type="ChEBI" id="CHEBI:456216"/>
        <dbReference type="EC" id="2.7.11.1"/>
    </reaction>
</comment>
<evidence type="ECO:0000256" key="5">
    <source>
        <dbReference type="ARBA" id="ARBA00022527"/>
    </source>
</evidence>
<keyword evidence="8 19" id="KW-0812">Transmembrane</keyword>
<evidence type="ECO:0000256" key="17">
    <source>
        <dbReference type="PROSITE-ProRule" id="PRU10141"/>
    </source>
</evidence>
<feature type="transmembrane region" description="Helical" evidence="19">
    <location>
        <begin position="318"/>
        <end position="338"/>
    </location>
</feature>
<dbReference type="EMBL" id="AP022588">
    <property type="protein sequence ID" value="BBY27021.1"/>
    <property type="molecule type" value="Genomic_DNA"/>
</dbReference>
<keyword evidence="9" id="KW-0677">Repeat</keyword>
<evidence type="ECO:0000259" key="21">
    <source>
        <dbReference type="PROSITE" id="PS51178"/>
    </source>
</evidence>
<feature type="domain" description="PASTA" evidence="21">
    <location>
        <begin position="342"/>
        <end position="408"/>
    </location>
</feature>
<accession>A0A7I7QL48</accession>
<evidence type="ECO:0000256" key="10">
    <source>
        <dbReference type="ARBA" id="ARBA00022741"/>
    </source>
</evidence>
<keyword evidence="23" id="KW-1185">Reference proteome</keyword>
<dbReference type="GO" id="GO:0045717">
    <property type="term" value="P:negative regulation of fatty acid biosynthetic process"/>
    <property type="evidence" value="ECO:0007669"/>
    <property type="project" value="UniProtKB-ARBA"/>
</dbReference>
<evidence type="ECO:0000256" key="19">
    <source>
        <dbReference type="SAM" id="Phobius"/>
    </source>
</evidence>
<evidence type="ECO:0000256" key="3">
    <source>
        <dbReference type="ARBA" id="ARBA00014672"/>
    </source>
</evidence>
<keyword evidence="4" id="KW-1003">Cell membrane</keyword>
<feature type="domain" description="Protein kinase" evidence="20">
    <location>
        <begin position="11"/>
        <end position="274"/>
    </location>
</feature>
<keyword evidence="13 19" id="KW-1133">Transmembrane helix</keyword>
<keyword evidence="12 17" id="KW-0067">ATP-binding</keyword>